<dbReference type="AlphaFoldDB" id="A0A1L7WA95"/>
<dbReference type="PROSITE" id="PS50011">
    <property type="entry name" value="PROTEIN_KINASE_DOM"/>
    <property type="match status" value="1"/>
</dbReference>
<dbReference type="InterPro" id="IPR038305">
    <property type="entry name" value="HeLo_sf"/>
</dbReference>
<dbReference type="SUPFAM" id="SSF56112">
    <property type="entry name" value="Protein kinase-like (PK-like)"/>
    <property type="match status" value="1"/>
</dbReference>
<dbReference type="PANTHER" id="PTHR37542:SF1">
    <property type="entry name" value="PRION-INHIBITION AND PROPAGATION HELO DOMAIN-CONTAINING PROTEIN"/>
    <property type="match status" value="1"/>
</dbReference>
<sequence>MDPAGLAVGITSLAFDLFDNSVKLFKFFSAIVDMPKEYEQYRLQLMIEYNRLLAWGDAIGLIDVPQASHVATNLGTNAIELCGIISRIGWLLGEFRDMNARWESELTQTQEYSQVVGDKDESSMDIVKQVSSLATAYEKNKSTRQQAKGVTHIRKWMSQKVENAKEIVTNPLRVRWVMMDKAAFKGLLEDLHFLTNRMHELTVDHRQSRIQEITAKTYREMVVARNSINELKTLLEAVTELLNIKKRNTEWEQRNDNTEMLRDILRLKEINSISNQLVTRAHSGGYLDIEREIKDLIDVQRYDNLTASQILTYSKDEDMKEATVPLRPRGVLQQNGTAVQIWIEWKMFDNQDETIRLESKLRTMTLAQMLHMDKPRHLYSPLCVGYVDESETNHRIGWIFKMAHGTSANTTLRSLHSMLGQCQYKPVLTQRISLAWKLASSLSYMHTTNWLHKGIHSGNVSFSFEEEQFDAESPILSGFEYSRPQSNKTTTRSLEPKWDIYRWPQIQNEVPKTTNSRKTYDIYSLGLVLLEIAHWKPLNEMIGLKKWPIPSAQDVKVRGWLLGEDLRPPFKKSNPLLELRDIVGDRYWNATRRCLVAHGELGLGVEESFDKSKGLEYDLQLQNNFTDLVVEELKSIMI</sequence>
<evidence type="ECO:0000259" key="1">
    <source>
        <dbReference type="PROSITE" id="PS50011"/>
    </source>
</evidence>
<dbReference type="InterPro" id="IPR029498">
    <property type="entry name" value="HeLo_dom"/>
</dbReference>
<dbReference type="GO" id="GO:0004672">
    <property type="term" value="F:protein kinase activity"/>
    <property type="evidence" value="ECO:0007669"/>
    <property type="project" value="InterPro"/>
</dbReference>
<dbReference type="InterPro" id="IPR056002">
    <property type="entry name" value="DUF7580"/>
</dbReference>
<evidence type="ECO:0000313" key="3">
    <source>
        <dbReference type="Proteomes" id="UP000183971"/>
    </source>
</evidence>
<dbReference type="Gene3D" id="1.20.120.1020">
    <property type="entry name" value="Prion-inhibition and propagation, HeLo domain"/>
    <property type="match status" value="1"/>
</dbReference>
<proteinExistence type="predicted"/>
<feature type="domain" description="Protein kinase" evidence="1">
    <location>
        <begin position="275"/>
        <end position="638"/>
    </location>
</feature>
<accession>A0A1L7WA95</accession>
<dbReference type="VEuPathDB" id="FungiDB:FPRO_15860"/>
<dbReference type="GeneID" id="42060715"/>
<evidence type="ECO:0000313" key="2">
    <source>
        <dbReference type="EMBL" id="CZR49500.1"/>
    </source>
</evidence>
<dbReference type="Proteomes" id="UP000183971">
    <property type="component" value="Unassembled WGS sequence"/>
</dbReference>
<reference evidence="3" key="1">
    <citation type="journal article" date="2016" name="Genome Biol. Evol.">
        <title>Comparative 'omics' of the Fusarium fujikuroi species complex highlights differences in genetic potential and metabolite synthesis.</title>
        <authorList>
            <person name="Niehaus E.-M."/>
            <person name="Muensterkoetter M."/>
            <person name="Proctor R.H."/>
            <person name="Brown D.W."/>
            <person name="Sharon A."/>
            <person name="Idan Y."/>
            <person name="Oren-Young L."/>
            <person name="Sieber C.M."/>
            <person name="Novak O."/>
            <person name="Pencik A."/>
            <person name="Tarkowska D."/>
            <person name="Hromadova K."/>
            <person name="Freeman S."/>
            <person name="Maymon M."/>
            <person name="Elazar M."/>
            <person name="Youssef S.A."/>
            <person name="El-Shabrawy E.S.M."/>
            <person name="Shalaby A.B.A."/>
            <person name="Houterman P."/>
            <person name="Brock N.L."/>
            <person name="Burkhardt I."/>
            <person name="Tsavkelova E.A."/>
            <person name="Dickschat J.S."/>
            <person name="Galuszka P."/>
            <person name="Gueldener U."/>
            <person name="Tudzynski B."/>
        </authorList>
    </citation>
    <scope>NUCLEOTIDE SEQUENCE [LARGE SCALE GENOMIC DNA]</scope>
    <source>
        <strain evidence="3">ET1</strain>
    </source>
</reference>
<dbReference type="InterPro" id="IPR000719">
    <property type="entry name" value="Prot_kinase_dom"/>
</dbReference>
<dbReference type="InterPro" id="IPR011009">
    <property type="entry name" value="Kinase-like_dom_sf"/>
</dbReference>
<dbReference type="Pfam" id="PF24476">
    <property type="entry name" value="DUF7580"/>
    <property type="match status" value="1"/>
</dbReference>
<gene>
    <name evidence="2" type="ORF">FPRO_15860</name>
</gene>
<dbReference type="Gene3D" id="1.10.510.10">
    <property type="entry name" value="Transferase(Phosphotransferase) domain 1"/>
    <property type="match status" value="1"/>
</dbReference>
<dbReference type="PANTHER" id="PTHR37542">
    <property type="entry name" value="HELO DOMAIN-CONTAINING PROTEIN-RELATED"/>
    <property type="match status" value="1"/>
</dbReference>
<comment type="caution">
    <text evidence="2">The sequence shown here is derived from an EMBL/GenBank/DDBJ whole genome shotgun (WGS) entry which is preliminary data.</text>
</comment>
<dbReference type="EMBL" id="FJOF01000017">
    <property type="protein sequence ID" value="CZR49500.1"/>
    <property type="molecule type" value="Genomic_DNA"/>
</dbReference>
<dbReference type="GO" id="GO:0005524">
    <property type="term" value="F:ATP binding"/>
    <property type="evidence" value="ECO:0007669"/>
    <property type="project" value="InterPro"/>
</dbReference>
<keyword evidence="3" id="KW-1185">Reference proteome</keyword>
<name>A0A1L7WA95_FUSPR</name>
<dbReference type="Pfam" id="PF14479">
    <property type="entry name" value="HeLo"/>
    <property type="match status" value="1"/>
</dbReference>
<organism evidence="2 3">
    <name type="scientific">Fusarium proliferatum (strain ET1)</name>
    <name type="common">Orchid endophyte fungus</name>
    <dbReference type="NCBI Taxonomy" id="1227346"/>
    <lineage>
        <taxon>Eukaryota</taxon>
        <taxon>Fungi</taxon>
        <taxon>Dikarya</taxon>
        <taxon>Ascomycota</taxon>
        <taxon>Pezizomycotina</taxon>
        <taxon>Sordariomycetes</taxon>
        <taxon>Hypocreomycetidae</taxon>
        <taxon>Hypocreales</taxon>
        <taxon>Nectriaceae</taxon>
        <taxon>Fusarium</taxon>
        <taxon>Fusarium fujikuroi species complex</taxon>
    </lineage>
</organism>
<protein>
    <recommendedName>
        <fullName evidence="1">Protein kinase domain-containing protein</fullName>
    </recommendedName>
</protein>
<dbReference type="RefSeq" id="XP_031090001.1">
    <property type="nucleotide sequence ID" value="XM_031224775.1"/>
</dbReference>